<reference evidence="3" key="1">
    <citation type="submission" date="2021-02" db="EMBL/GenBank/DDBJ databases">
        <authorList>
            <person name="Nowell W R."/>
        </authorList>
    </citation>
    <scope>NUCLEOTIDE SEQUENCE</scope>
</reference>
<dbReference type="EMBL" id="CAJOAY010003818">
    <property type="protein sequence ID" value="CAF4041308.1"/>
    <property type="molecule type" value="Genomic_DNA"/>
</dbReference>
<feature type="repeat" description="NHL" evidence="2">
    <location>
        <begin position="747"/>
        <end position="786"/>
    </location>
</feature>
<proteinExistence type="predicted"/>
<feature type="repeat" description="NHL" evidence="2">
    <location>
        <begin position="547"/>
        <end position="587"/>
    </location>
</feature>
<keyword evidence="1" id="KW-0677">Repeat</keyword>
<evidence type="ECO:0000256" key="2">
    <source>
        <dbReference type="PROSITE-ProRule" id="PRU00504"/>
    </source>
</evidence>
<dbReference type="AlphaFoldDB" id="A0A819RAD8"/>
<gene>
    <name evidence="3" type="ORF">OKA104_LOCUS32197</name>
</gene>
<dbReference type="PROSITE" id="PS51125">
    <property type="entry name" value="NHL"/>
    <property type="match status" value="4"/>
</dbReference>
<dbReference type="Proteomes" id="UP000663881">
    <property type="component" value="Unassembled WGS sequence"/>
</dbReference>
<feature type="repeat" description="NHL" evidence="2">
    <location>
        <begin position="451"/>
        <end position="490"/>
    </location>
</feature>
<accession>A0A819RAD8</accession>
<dbReference type="Gene3D" id="2.120.10.30">
    <property type="entry name" value="TolB, C-terminal domain"/>
    <property type="match status" value="4"/>
</dbReference>
<comment type="caution">
    <text evidence="3">The sequence shown here is derived from an EMBL/GenBank/DDBJ whole genome shotgun (WGS) entry which is preliminary data.</text>
</comment>
<dbReference type="Pfam" id="PF01436">
    <property type="entry name" value="NHL"/>
    <property type="match status" value="2"/>
</dbReference>
<evidence type="ECO:0000313" key="3">
    <source>
        <dbReference type="EMBL" id="CAF4041308.1"/>
    </source>
</evidence>
<dbReference type="PANTHER" id="PTHR24104">
    <property type="entry name" value="E3 UBIQUITIN-PROTEIN LIGASE NHLRC1-RELATED"/>
    <property type="match status" value="1"/>
</dbReference>
<dbReference type="InterPro" id="IPR011042">
    <property type="entry name" value="6-blade_b-propeller_TolB-like"/>
</dbReference>
<dbReference type="InterPro" id="IPR001258">
    <property type="entry name" value="NHL_repeat"/>
</dbReference>
<feature type="non-terminal residue" evidence="3">
    <location>
        <position position="1197"/>
    </location>
</feature>
<feature type="repeat" description="NHL" evidence="2">
    <location>
        <begin position="852"/>
        <end position="883"/>
    </location>
</feature>
<sequence length="1197" mass="134442">LSFNQPKLSSTINWNPIAITFANQSIVGTQPLDIFINRNNTIYVPHRQEPHILVWHEDNNNEVTIIPGNFTKPGSLFVTSNGDIYIDDGLENSRVQKWISSNKTWITVMNVNSTCSDLFVDINENLYCSLFYRHQVVQKPLNDFVITSNIVAGTGVAGSASNILNKPMGIFVDMNLDLYVTDCGNDRVQLFQSRQSNGITVAGSKSLNPTVSLNCPSGIVLDAEKYLFIVDMKKNRIIRSDTNGFRCLVGCHGSGAKSNQLIDPVVLSFDVSGNMYVTDQSNHRIQKFERMELTSANSFNQPQFCSTANWNPNAITFANQSIVGTQPLDIFINTNNTIYGANQQKQQILVWHEGSNNKVTIISGNFSDARSLFVTSNGDIYIADGLRYGRVQKWISSNKTWIILVDVNSACWGLFVDINENLYCSLPSRHQVIKKSLNDFVMVWDIVTGTGASGSASNELNAPRGIFVDTNLDLYVTECGNHRVQLFQSRQSNGITIAGSKSPSPTIALDCPSGVILDAEKYLFIVENRNHRIIRSDANGFRCLVGCRGSGAESNQLNSPVSLSFDVSGNMYVTDQSNHRIQKFEFLENSCALLFHQTKFCVTPVWNRKGITFANQKTLGSNPTTIFINGKNSVYTINKEKKQILVWYENNTDPTLVITNDFYNSSSLFVTSNGDIYIDNGEENDRVEQWKASTKKYSPVLFTYSSCKSLFVDTSDYLYCSMYSHHFVVKRYLYDLVLRSEIVAGTGIFGSTSKQLNGPIGIFIDAKFDLYVADCRNNRVQLFRSGKVDGETVAGRESSNTTISLDCPTGITFDAHKYLFIVDSNNHRIIRSGPNGFRCVVGCYGSGSQSTQLSLPSAISFDRSGNMFVVDAGNSRIQKFEYSGNSCDMSSVIQWVNSSALTPKSQMYSQGCNQDNFYYDAFEMNVPESRYYTIWSSSKIDTYGYIYENSFDPLNPYENLFEKDDDGESNDQFKFEIPLYVDITYILVITTYHPKTTGEIKINILGLKNVTIKRFVNPINIQFNSSFELTIDSPKYCRDYVKSNYYYQTFQINVHAADTYTLWSESNIDTYGYIYKNDFDPLQPFGNLLFQHSGYCNQGQLKFIVDLQANMQYILVVTTYFPNATGNFSIFISGQNEISIKKFSSRYHSCGIGDRCHFYSTTIGLPLEDILRGEVKPNTTLSDQSSSIKTSAALSII</sequence>
<dbReference type="PANTHER" id="PTHR24104:SF25">
    <property type="entry name" value="PROTEIN LIN-41"/>
    <property type="match status" value="1"/>
</dbReference>
<dbReference type="InterPro" id="IPR050952">
    <property type="entry name" value="TRIM-NHL_E3_ligases"/>
</dbReference>
<feature type="non-terminal residue" evidence="3">
    <location>
        <position position="1"/>
    </location>
</feature>
<evidence type="ECO:0000313" key="4">
    <source>
        <dbReference type="Proteomes" id="UP000663881"/>
    </source>
</evidence>
<dbReference type="SUPFAM" id="SSF101898">
    <property type="entry name" value="NHL repeat"/>
    <property type="match status" value="3"/>
</dbReference>
<dbReference type="GO" id="GO:0008270">
    <property type="term" value="F:zinc ion binding"/>
    <property type="evidence" value="ECO:0007669"/>
    <property type="project" value="UniProtKB-KW"/>
</dbReference>
<name>A0A819RAD8_9BILA</name>
<organism evidence="3 4">
    <name type="scientific">Adineta steineri</name>
    <dbReference type="NCBI Taxonomy" id="433720"/>
    <lineage>
        <taxon>Eukaryota</taxon>
        <taxon>Metazoa</taxon>
        <taxon>Spiralia</taxon>
        <taxon>Gnathifera</taxon>
        <taxon>Rotifera</taxon>
        <taxon>Eurotatoria</taxon>
        <taxon>Bdelloidea</taxon>
        <taxon>Adinetida</taxon>
        <taxon>Adinetidae</taxon>
        <taxon>Adineta</taxon>
    </lineage>
</organism>
<evidence type="ECO:0008006" key="5">
    <source>
        <dbReference type="Google" id="ProtNLM"/>
    </source>
</evidence>
<dbReference type="CDD" id="cd05819">
    <property type="entry name" value="NHL"/>
    <property type="match status" value="2"/>
</dbReference>
<protein>
    <recommendedName>
        <fullName evidence="5">NHL repeat containing protein-like protein</fullName>
    </recommendedName>
</protein>
<evidence type="ECO:0000256" key="1">
    <source>
        <dbReference type="ARBA" id="ARBA00022737"/>
    </source>
</evidence>